<dbReference type="Proteomes" id="UP001596147">
    <property type="component" value="Unassembled WGS sequence"/>
</dbReference>
<organism evidence="2 3">
    <name type="scientific">Lederbergia graminis</name>
    <dbReference type="NCBI Taxonomy" id="735518"/>
    <lineage>
        <taxon>Bacteria</taxon>
        <taxon>Bacillati</taxon>
        <taxon>Bacillota</taxon>
        <taxon>Bacilli</taxon>
        <taxon>Bacillales</taxon>
        <taxon>Bacillaceae</taxon>
        <taxon>Lederbergia</taxon>
    </lineage>
</organism>
<dbReference type="RefSeq" id="WP_382353708.1">
    <property type="nucleotide sequence ID" value="NZ_JBHSMC010000020.1"/>
</dbReference>
<dbReference type="PROSITE" id="PS51257">
    <property type="entry name" value="PROKAR_LIPOPROTEIN"/>
    <property type="match status" value="1"/>
</dbReference>
<reference evidence="3" key="1">
    <citation type="journal article" date="2019" name="Int. J. Syst. Evol. Microbiol.">
        <title>The Global Catalogue of Microorganisms (GCM) 10K type strain sequencing project: providing services to taxonomists for standard genome sequencing and annotation.</title>
        <authorList>
            <consortium name="The Broad Institute Genomics Platform"/>
            <consortium name="The Broad Institute Genome Sequencing Center for Infectious Disease"/>
            <person name="Wu L."/>
            <person name="Ma J."/>
        </authorList>
    </citation>
    <scope>NUCLEOTIDE SEQUENCE [LARGE SCALE GENOMIC DNA]</scope>
    <source>
        <strain evidence="3">CGMCC 1.12237</strain>
    </source>
</reference>
<feature type="signal peptide" evidence="1">
    <location>
        <begin position="1"/>
        <end position="19"/>
    </location>
</feature>
<comment type="caution">
    <text evidence="2">The sequence shown here is derived from an EMBL/GenBank/DDBJ whole genome shotgun (WGS) entry which is preliminary data.</text>
</comment>
<proteinExistence type="predicted"/>
<keyword evidence="3" id="KW-1185">Reference proteome</keyword>
<protein>
    <submittedName>
        <fullName evidence="2">Uncharacterized protein</fullName>
    </submittedName>
</protein>
<keyword evidence="1" id="KW-0732">Signal</keyword>
<dbReference type="EMBL" id="JBHSMC010000020">
    <property type="protein sequence ID" value="MFC5466152.1"/>
    <property type="molecule type" value="Genomic_DNA"/>
</dbReference>
<sequence length="351" mass="40211">MKKNLLIMFLLVPIFLLVACGTGTSTHDEIKVSGEKKKEVNEHDVAVNMEQDAIAVIRENLDAVNKRDVDTYLTHILNAPDNFKEELSTTFTTYDTVGLKMGFVSGEAIYAKDDEIVLKVLQTNRTDEFNPNQNFQSDATALHVLKLTEDGWKFSNTITIKQNWLLEDGSLDETGETFPNTDIVETWDNHIKEMKAQDILPSEYIKNLNNEEEQVEEESMEELSDIQERDLQQPGDLVGIAKYLINHYAQVYTVETEEEYKQIIAESFTNYDENYAKYLDAFNGEYTAVETEVSLDESSLMEYSDFRFGGVIDVTFYLTTPDGQTETVTHFGYFEFDRPTVDDNYKIVSIQ</sequence>
<evidence type="ECO:0000256" key="1">
    <source>
        <dbReference type="SAM" id="SignalP"/>
    </source>
</evidence>
<feature type="chain" id="PRO_5046792469" evidence="1">
    <location>
        <begin position="20"/>
        <end position="351"/>
    </location>
</feature>
<evidence type="ECO:0000313" key="2">
    <source>
        <dbReference type="EMBL" id="MFC5466152.1"/>
    </source>
</evidence>
<accession>A0ABW0LMA6</accession>
<gene>
    <name evidence="2" type="ORF">ACFPM4_15570</name>
</gene>
<name>A0ABW0LMA6_9BACI</name>
<evidence type="ECO:0000313" key="3">
    <source>
        <dbReference type="Proteomes" id="UP001596147"/>
    </source>
</evidence>